<proteinExistence type="predicted"/>
<dbReference type="STRING" id="675120.N1PIJ3"/>
<gene>
    <name evidence="1" type="ORF">DOTSEDRAFT_36585</name>
</gene>
<accession>N1PIJ3</accession>
<dbReference type="Proteomes" id="UP000016933">
    <property type="component" value="Unassembled WGS sequence"/>
</dbReference>
<dbReference type="AlphaFoldDB" id="N1PIJ3"/>
<reference evidence="2" key="1">
    <citation type="journal article" date="2012" name="PLoS Genet.">
        <title>The genomes of the fungal plant pathogens Cladosporium fulvum and Dothistroma septosporum reveal adaptation to different hosts and lifestyles but also signatures of common ancestry.</title>
        <authorList>
            <person name="de Wit P.J.G.M."/>
            <person name="van der Burgt A."/>
            <person name="Oekmen B."/>
            <person name="Stergiopoulos I."/>
            <person name="Abd-Elsalam K.A."/>
            <person name="Aerts A.L."/>
            <person name="Bahkali A.H."/>
            <person name="Beenen H.G."/>
            <person name="Chettri P."/>
            <person name="Cox M.P."/>
            <person name="Datema E."/>
            <person name="de Vries R.P."/>
            <person name="Dhillon B."/>
            <person name="Ganley A.R."/>
            <person name="Griffiths S.A."/>
            <person name="Guo Y."/>
            <person name="Hamelin R.C."/>
            <person name="Henrissat B."/>
            <person name="Kabir M.S."/>
            <person name="Jashni M.K."/>
            <person name="Kema G."/>
            <person name="Klaubauf S."/>
            <person name="Lapidus A."/>
            <person name="Levasseur A."/>
            <person name="Lindquist E."/>
            <person name="Mehrabi R."/>
            <person name="Ohm R.A."/>
            <person name="Owen T.J."/>
            <person name="Salamov A."/>
            <person name="Schwelm A."/>
            <person name="Schijlen E."/>
            <person name="Sun H."/>
            <person name="van den Burg H.A."/>
            <person name="van Ham R.C.H.J."/>
            <person name="Zhang S."/>
            <person name="Goodwin S.B."/>
            <person name="Grigoriev I.V."/>
            <person name="Collemare J."/>
            <person name="Bradshaw R.E."/>
        </authorList>
    </citation>
    <scope>NUCLEOTIDE SEQUENCE [LARGE SCALE GENOMIC DNA]</scope>
    <source>
        <strain evidence="2">NZE10 / CBS 128990</strain>
    </source>
</reference>
<evidence type="ECO:0000313" key="1">
    <source>
        <dbReference type="EMBL" id="EME41131.1"/>
    </source>
</evidence>
<dbReference type="HOGENOM" id="CLU_1532521_0_0_1"/>
<name>N1PIJ3_DOTSN</name>
<keyword evidence="2" id="KW-1185">Reference proteome</keyword>
<sequence>MLARVQKSLELSIDGSTIVLVVSNGRALNDEVAVCSQQGEKHIQSGIDSNLQAAEKAVGDEKLRVVASRKKKLREGIGIQGFANRTRFKPIRERGGYYKSNRADIELPKFDPQSRAITPKKPPNLRLLRSLVSVEKFAALVALGPRRSQWSRTSTALGILTLVSTVMDLRAGLGG</sequence>
<dbReference type="EMBL" id="KB446542">
    <property type="protein sequence ID" value="EME41131.1"/>
    <property type="molecule type" value="Genomic_DNA"/>
</dbReference>
<protein>
    <submittedName>
        <fullName evidence="1">Uncharacterized protein</fullName>
    </submittedName>
</protein>
<dbReference type="OrthoDB" id="2110130at2759"/>
<evidence type="ECO:0000313" key="2">
    <source>
        <dbReference type="Proteomes" id="UP000016933"/>
    </source>
</evidence>
<reference evidence="1 2" key="2">
    <citation type="journal article" date="2012" name="PLoS Pathog.">
        <title>Diverse lifestyles and strategies of plant pathogenesis encoded in the genomes of eighteen Dothideomycetes fungi.</title>
        <authorList>
            <person name="Ohm R.A."/>
            <person name="Feau N."/>
            <person name="Henrissat B."/>
            <person name="Schoch C.L."/>
            <person name="Horwitz B.A."/>
            <person name="Barry K.W."/>
            <person name="Condon B.J."/>
            <person name="Copeland A.C."/>
            <person name="Dhillon B."/>
            <person name="Glaser F."/>
            <person name="Hesse C.N."/>
            <person name="Kosti I."/>
            <person name="LaButti K."/>
            <person name="Lindquist E.A."/>
            <person name="Lucas S."/>
            <person name="Salamov A.A."/>
            <person name="Bradshaw R.E."/>
            <person name="Ciuffetti L."/>
            <person name="Hamelin R.C."/>
            <person name="Kema G.H.J."/>
            <person name="Lawrence C."/>
            <person name="Scott J.A."/>
            <person name="Spatafora J.W."/>
            <person name="Turgeon B.G."/>
            <person name="de Wit P.J.G.M."/>
            <person name="Zhong S."/>
            <person name="Goodwin S.B."/>
            <person name="Grigoriev I.V."/>
        </authorList>
    </citation>
    <scope>NUCLEOTIDE SEQUENCE [LARGE SCALE GENOMIC DNA]</scope>
    <source>
        <strain evidence="2">NZE10 / CBS 128990</strain>
    </source>
</reference>
<organism evidence="1 2">
    <name type="scientific">Dothistroma septosporum (strain NZE10 / CBS 128990)</name>
    <name type="common">Red band needle blight fungus</name>
    <name type="synonym">Mycosphaerella pini</name>
    <dbReference type="NCBI Taxonomy" id="675120"/>
    <lineage>
        <taxon>Eukaryota</taxon>
        <taxon>Fungi</taxon>
        <taxon>Dikarya</taxon>
        <taxon>Ascomycota</taxon>
        <taxon>Pezizomycotina</taxon>
        <taxon>Dothideomycetes</taxon>
        <taxon>Dothideomycetidae</taxon>
        <taxon>Mycosphaerellales</taxon>
        <taxon>Mycosphaerellaceae</taxon>
        <taxon>Dothistroma</taxon>
    </lineage>
</organism>